<protein>
    <submittedName>
        <fullName evidence="1">Uncharacterized protein</fullName>
    </submittedName>
</protein>
<reference evidence="1 3" key="1">
    <citation type="submission" date="2015-11" db="EMBL/GenBank/DDBJ databases">
        <title>Genomic analysis of 38 Legionella species identifies large and diverse effector repertoires.</title>
        <authorList>
            <person name="Burstein D."/>
            <person name="Amaro F."/>
            <person name="Zusman T."/>
            <person name="Lifshitz Z."/>
            <person name="Cohen O."/>
            <person name="Gilbert J.A."/>
            <person name="Pupko T."/>
            <person name="Shuman H.A."/>
            <person name="Segal G."/>
        </authorList>
    </citation>
    <scope>NUCLEOTIDE SEQUENCE [LARGE SCALE GENOMIC DNA]</scope>
    <source>
        <strain evidence="1 3">WO-44C</strain>
    </source>
</reference>
<organism evidence="1 3">
    <name type="scientific">Legionella feeleii</name>
    <dbReference type="NCBI Taxonomy" id="453"/>
    <lineage>
        <taxon>Bacteria</taxon>
        <taxon>Pseudomonadati</taxon>
        <taxon>Pseudomonadota</taxon>
        <taxon>Gammaproteobacteria</taxon>
        <taxon>Legionellales</taxon>
        <taxon>Legionellaceae</taxon>
        <taxon>Legionella</taxon>
    </lineage>
</organism>
<evidence type="ECO:0000313" key="3">
    <source>
        <dbReference type="Proteomes" id="UP000054698"/>
    </source>
</evidence>
<dbReference type="Proteomes" id="UP000251942">
    <property type="component" value="Unassembled WGS sequence"/>
</dbReference>
<dbReference type="RefSeq" id="WP_058444759.1">
    <property type="nucleotide sequence ID" value="NZ_CAAAHT010000030.1"/>
</dbReference>
<reference evidence="2 4" key="2">
    <citation type="submission" date="2018-06" db="EMBL/GenBank/DDBJ databases">
        <authorList>
            <consortium name="Pathogen Informatics"/>
            <person name="Doyle S."/>
        </authorList>
    </citation>
    <scope>NUCLEOTIDE SEQUENCE [LARGE SCALE GENOMIC DNA]</scope>
    <source>
        <strain evidence="2 4">NCTC12022</strain>
    </source>
</reference>
<dbReference type="AlphaFoldDB" id="A0A0W0U1I3"/>
<evidence type="ECO:0000313" key="2">
    <source>
        <dbReference type="EMBL" id="SPX59337.1"/>
    </source>
</evidence>
<dbReference type="EMBL" id="LNYB01000031">
    <property type="protein sequence ID" value="KTD01532.1"/>
    <property type="molecule type" value="Genomic_DNA"/>
</dbReference>
<dbReference type="EMBL" id="UASS01000001">
    <property type="protein sequence ID" value="SPX59337.1"/>
    <property type="molecule type" value="Genomic_DNA"/>
</dbReference>
<dbReference type="Proteomes" id="UP000054698">
    <property type="component" value="Unassembled WGS sequence"/>
</dbReference>
<dbReference type="OrthoDB" id="5649321at2"/>
<name>A0A0W0U1I3_9GAMM</name>
<accession>A0A0W0U1I3</accession>
<evidence type="ECO:0000313" key="1">
    <source>
        <dbReference type="EMBL" id="KTD01532.1"/>
    </source>
</evidence>
<gene>
    <name evidence="1" type="ORF">Lfee_1136</name>
    <name evidence="2" type="ORF">NCTC12022_00158</name>
</gene>
<sequence>MIGPTAILDQLSNDKKPTFREILTSLINKANREEISTILLGEIHDNSPTWQAILANLDVLSRSKKRVVLIFEHLNQDSNPDFKRALGKAQKGSNNPLKHVQAMQEKTIDSFIFFLAVTNAGIPVLGAENKASNPFYKLKGQIPMETLREMEKFQRSPDRIIKTNETFANFIKEYCGDDILPIFVGGAAHPILLKQGDLIYDPGIQGRIPKSVAIYLVDSTTPTSQENAPYYATDRNSSGNYDYQVETNKLALYKDSFDSIPQLIDKIKFLLTALDQIMRGHALFFKDSTFLLKEDTNVILLAFQASVQKEIKFLEFDVLVEHLVTFKKSQNDNDSKPSFFKSKDSIYTWELLKTAIYHDLATLLHDEIKHQSITKYVNSPTKSQ</sequence>
<evidence type="ECO:0000313" key="4">
    <source>
        <dbReference type="Proteomes" id="UP000251942"/>
    </source>
</evidence>
<dbReference type="PATRIC" id="fig|453.4.peg.1221"/>
<proteinExistence type="predicted"/>
<keyword evidence="3" id="KW-1185">Reference proteome</keyword>